<proteinExistence type="predicted"/>
<dbReference type="AlphaFoldDB" id="A0A545AUW4"/>
<protein>
    <submittedName>
        <fullName evidence="2">Uncharacterized protein</fullName>
    </submittedName>
</protein>
<dbReference type="InParanoid" id="A0A545AUW4"/>
<feature type="compositionally biased region" description="Low complexity" evidence="1">
    <location>
        <begin position="195"/>
        <end position="209"/>
    </location>
</feature>
<dbReference type="EMBL" id="VIRS01000006">
    <property type="protein sequence ID" value="TQS45138.1"/>
    <property type="molecule type" value="Genomic_DNA"/>
</dbReference>
<keyword evidence="3" id="KW-1185">Reference proteome</keyword>
<comment type="caution">
    <text evidence="2">The sequence shown here is derived from an EMBL/GenBank/DDBJ whole genome shotgun (WGS) entry which is preliminary data.</text>
</comment>
<dbReference type="OrthoDB" id="3637315at2"/>
<accession>A0A545AUW4</accession>
<gene>
    <name evidence="2" type="ORF">FL583_11635</name>
</gene>
<name>A0A545AUW4_9ACTN</name>
<evidence type="ECO:0000256" key="1">
    <source>
        <dbReference type="SAM" id="MobiDB-lite"/>
    </source>
</evidence>
<dbReference type="Proteomes" id="UP000317982">
    <property type="component" value="Unassembled WGS sequence"/>
</dbReference>
<evidence type="ECO:0000313" key="2">
    <source>
        <dbReference type="EMBL" id="TQS45138.1"/>
    </source>
</evidence>
<evidence type="ECO:0000313" key="3">
    <source>
        <dbReference type="Proteomes" id="UP000317982"/>
    </source>
</evidence>
<organism evidence="2 3">
    <name type="scientific">Cryptosporangium phraense</name>
    <dbReference type="NCBI Taxonomy" id="2593070"/>
    <lineage>
        <taxon>Bacteria</taxon>
        <taxon>Bacillati</taxon>
        <taxon>Actinomycetota</taxon>
        <taxon>Actinomycetes</taxon>
        <taxon>Cryptosporangiales</taxon>
        <taxon>Cryptosporangiaceae</taxon>
        <taxon>Cryptosporangium</taxon>
    </lineage>
</organism>
<feature type="region of interest" description="Disordered" evidence="1">
    <location>
        <begin position="194"/>
        <end position="217"/>
    </location>
</feature>
<sequence length="217" mass="23917">MTLLRVCGQAVGGGDPEAAVQVIRSEKRLQALDFWLRNPDYLADELITGVVNDVIDESYLEVAERLLTDPEPAWHHYPMPKWFYGAYESVDDAFALLDTYELAFVRRRGAPPKRLQNSFFLTQHGAAMADELATTAVLDWYPRQAVLVHLVAGDDSGSRLKERQYAQEAYALATWGEPIGSIGDQVVRRLRESRGPAVATVGGPTATTPDGNQVGDA</sequence>
<dbReference type="RefSeq" id="WP_142704588.1">
    <property type="nucleotide sequence ID" value="NZ_VIRS01000006.1"/>
</dbReference>
<reference evidence="2 3" key="1">
    <citation type="submission" date="2019-07" db="EMBL/GenBank/DDBJ databases">
        <title>Cryptosporangium phraense sp. nov., isolated from plant litter.</title>
        <authorList>
            <person name="Suriyachadkun C."/>
        </authorList>
    </citation>
    <scope>NUCLEOTIDE SEQUENCE [LARGE SCALE GENOMIC DNA]</scope>
    <source>
        <strain evidence="2 3">A-T 5661</strain>
    </source>
</reference>